<dbReference type="RefSeq" id="WP_369948500.1">
    <property type="nucleotide sequence ID" value="NZ_JBCLSH010000024.1"/>
</dbReference>
<feature type="domain" description="FtsK" evidence="5">
    <location>
        <begin position="663"/>
        <end position="865"/>
    </location>
</feature>
<dbReference type="Proteomes" id="UP001565283">
    <property type="component" value="Unassembled WGS sequence"/>
</dbReference>
<proteinExistence type="predicted"/>
<name>A0ABV4D351_9LACT</name>
<evidence type="ECO:0000256" key="1">
    <source>
        <dbReference type="ARBA" id="ARBA00022737"/>
    </source>
</evidence>
<dbReference type="PROSITE" id="PS50901">
    <property type="entry name" value="FTSK"/>
    <property type="match status" value="2"/>
</dbReference>
<evidence type="ECO:0000256" key="3">
    <source>
        <dbReference type="ARBA" id="ARBA00022840"/>
    </source>
</evidence>
<evidence type="ECO:0000259" key="5">
    <source>
        <dbReference type="PROSITE" id="PS50901"/>
    </source>
</evidence>
<feature type="binding site" evidence="4">
    <location>
        <begin position="683"/>
        <end position="690"/>
    </location>
    <ligand>
        <name>ATP</name>
        <dbReference type="ChEBI" id="CHEBI:30616"/>
    </ligand>
</feature>
<dbReference type="PANTHER" id="PTHR22683:SF1">
    <property type="entry name" value="TYPE VII SECRETION SYSTEM PROTEIN ESSC"/>
    <property type="match status" value="1"/>
</dbReference>
<dbReference type="InterPro" id="IPR050206">
    <property type="entry name" value="FtsK/SpoIIIE/SftA"/>
</dbReference>
<evidence type="ECO:0000313" key="6">
    <source>
        <dbReference type="EMBL" id="MEY8443985.1"/>
    </source>
</evidence>
<dbReference type="EMBL" id="JBCLSH010000024">
    <property type="protein sequence ID" value="MEY8443985.1"/>
    <property type="molecule type" value="Genomic_DNA"/>
</dbReference>
<dbReference type="Gene3D" id="3.40.50.300">
    <property type="entry name" value="P-loop containing nucleotide triphosphate hydrolases"/>
    <property type="match status" value="2"/>
</dbReference>
<evidence type="ECO:0000313" key="7">
    <source>
        <dbReference type="Proteomes" id="UP001565283"/>
    </source>
</evidence>
<reference evidence="6 7" key="1">
    <citation type="submission" date="2024-03" db="EMBL/GenBank/DDBJ databases">
        <title>Mouse gut bacterial collection (mGBC) of GemPharmatech.</title>
        <authorList>
            <person name="He Y."/>
            <person name="Dong L."/>
            <person name="Wu D."/>
            <person name="Gao X."/>
            <person name="Lin Z."/>
        </authorList>
    </citation>
    <scope>NUCLEOTIDE SEQUENCE [LARGE SCALE GENOMIC DNA]</scope>
    <source>
        <strain evidence="6 7">61-15</strain>
    </source>
</reference>
<gene>
    <name evidence="6" type="primary">essC</name>
    <name evidence="6" type="ORF">AALA52_07000</name>
</gene>
<organism evidence="6 7">
    <name type="scientific">Lactococcus ileimucosae</name>
    <dbReference type="NCBI Taxonomy" id="2941329"/>
    <lineage>
        <taxon>Bacteria</taxon>
        <taxon>Bacillati</taxon>
        <taxon>Bacillota</taxon>
        <taxon>Bacilli</taxon>
        <taxon>Lactobacillales</taxon>
        <taxon>Streptococcaceae</taxon>
        <taxon>Lactococcus</taxon>
    </lineage>
</organism>
<accession>A0ABV4D351</accession>
<dbReference type="InterPro" id="IPR023839">
    <property type="entry name" value="Firmicutes_EssC_C"/>
</dbReference>
<feature type="binding site" evidence="4">
    <location>
        <begin position="1027"/>
        <end position="1034"/>
    </location>
    <ligand>
        <name>ATP</name>
        <dbReference type="ChEBI" id="CHEBI:30616"/>
    </ligand>
</feature>
<keyword evidence="7" id="KW-1185">Reference proteome</keyword>
<dbReference type="SUPFAM" id="SSF52540">
    <property type="entry name" value="P-loop containing nucleoside triphosphate hydrolases"/>
    <property type="match status" value="2"/>
</dbReference>
<keyword evidence="2 4" id="KW-0547">Nucleotide-binding</keyword>
<comment type="caution">
    <text evidence="6">The sequence shown here is derived from an EMBL/GenBank/DDBJ whole genome shotgun (WGS) entry which is preliminary data.</text>
</comment>
<dbReference type="InterPro" id="IPR002543">
    <property type="entry name" value="FtsK_dom"/>
</dbReference>
<dbReference type="Pfam" id="PF01580">
    <property type="entry name" value="FtsK_SpoIIIE"/>
    <property type="match status" value="2"/>
</dbReference>
<evidence type="ECO:0000256" key="2">
    <source>
        <dbReference type="ARBA" id="ARBA00022741"/>
    </source>
</evidence>
<dbReference type="PANTHER" id="PTHR22683">
    <property type="entry name" value="SPORULATION PROTEIN RELATED"/>
    <property type="match status" value="1"/>
</dbReference>
<keyword evidence="3 4" id="KW-0067">ATP-binding</keyword>
<dbReference type="NCBIfam" id="TIGR03928">
    <property type="entry name" value="T7_EssCb_Firm"/>
    <property type="match status" value="1"/>
</dbReference>
<evidence type="ECO:0000256" key="4">
    <source>
        <dbReference type="PROSITE-ProRule" id="PRU00289"/>
    </source>
</evidence>
<dbReference type="InterPro" id="IPR027417">
    <property type="entry name" value="P-loop_NTPase"/>
</dbReference>
<keyword evidence="1" id="KW-0677">Repeat</keyword>
<protein>
    <submittedName>
        <fullName evidence="6">Type VII secretion protein EssC</fullName>
    </submittedName>
</protein>
<sequence>MKNLFDTPPQTQKNQNFLDEGAYPEALLYAVYVLNTRLERLTLSASHLYDNYEEVAVGLMGEALMIGGSRAAHGRFQLKDDAREFFVLDARQLHTHFLRLGKGDFIISNTHRNCAIQTQDASTIVIDHRDSKNPQVLLKPEGDFLYFKNQKITSPTGFKWEVGDQLLTPELMIERRPAQWKVTVFTDKVSFKAQNFLEVRRKLEKPQDFPEYRRSPRLNLEVPEDKFSYQKLDAPEESIKNGLVKTILAPLITLGGMAGVSVMTGSNPAMLVATGLTAAMTAVFTVTQYRTDKKEQKARAAEREANYQSYVTKTTSEIARKHRKENQVLHYQQPSPTQILDKIEQYDARLYERMVNNKDFLQVSLGTGTRPSRLKVSSDYSPRDEDEWAKHVKGLVTHFSQQKEVPIPLDLYRQSLGLVGNYEDLKRTVSHLLLQMAFFHSYRDVNFITLVPESDYESYWKQWRFVPHFKMAAINTRGLVHNAKSRDMILSSFYQLLKTRKQELEASGREKPTFLPHFVFTVFEDAYLAGHGLHAFLAEDMSDLGVTVIWSKEDKKLLPETVTALVAVKNQTAGILVQSNGKIMEQLFKPYPEVEDKEGYEILLRQLGALTHMEVEKNAIPERLSLLEQYMVERTEDLNISERWAQAQPNKSIQSMIGWKGAREPSYWDLHEQVHGPHAIVGGTSGSGKSEFLTTYLIGLAINFSPEDIGMLIIDWKGGGIANTLSDLPHFMGAITNLDGAGTARALASINAELKKRQALFNSYGVNNINGYMKLYRERHHPREGVLYPREALPHLILVSDEFAELKENVPEFLTELTSVARIGRSLGVHLILATQKPDGVVNDQIDANSKSKVALKMSDENNSRALIKTVDAAHITTAGRGYLRVGESELYELFQSGYGGVAYTPDGAKEEIKDERIYAINELGQAELLYDPREEAVDQESKKEEPESQLSAVIKTIKTLFEASDYQKPQQPWLPNLPEKLATPRVKASNERKLKIPLGLLDIPSAQRQDVYNFDLEEHSHTVIFSSPGFGKSTTLQTLVMNLARQNTPEHLHFNLLDFGTNGLLPLKNLPHVADMVMLEEEEKLSKMLGRISSALATRKALFKTEGVANLKQYESKTGQHLPILVNILDAYDNLTQQDKRKDAIDELLMQVLREGQALGIYLVLTAGRYNGIRMNMMANIQTKLALFLNEDSDLGSIIGREKLEQVEVQGRGQVKLEEALSVQIYLPAQAENEAQLLEVLEHEIKTMDEGWTGERPERISMVPEALTIKTFEKYVENKEQNMLYVGLNKSNSEIEQFGLFAGNSLAILPENNKQFKVVIPFFLQQLLSTVDSDKIIVFDATNSLSDLEGKVSLYLGKKEILSNLEMVKEALLDTLEKDNQSQQMLILNGFADIVEKTMLLPEEMFELLTVKKSSLQLLFIDVTSRVGNQFGGLTQLIKENIYHILFGGDLNNQRLVDNLSRELRNEVAPKNVLHSLRDEEFSNIVIPVNEEDIL</sequence>
<feature type="domain" description="FtsK" evidence="5">
    <location>
        <begin position="1009"/>
        <end position="1197"/>
    </location>
</feature>